<protein>
    <submittedName>
        <fullName evidence="2">Uncharacterized protein</fullName>
    </submittedName>
</protein>
<dbReference type="EMBL" id="KN846951">
    <property type="protein sequence ID" value="KIV87671.1"/>
    <property type="molecule type" value="Genomic_DNA"/>
</dbReference>
<evidence type="ECO:0000313" key="2">
    <source>
        <dbReference type="EMBL" id="KIV87671.1"/>
    </source>
</evidence>
<feature type="region of interest" description="Disordered" evidence="1">
    <location>
        <begin position="33"/>
        <end position="91"/>
    </location>
</feature>
<evidence type="ECO:0000256" key="1">
    <source>
        <dbReference type="SAM" id="MobiDB-lite"/>
    </source>
</evidence>
<evidence type="ECO:0000313" key="3">
    <source>
        <dbReference type="Proteomes" id="UP000053599"/>
    </source>
</evidence>
<dbReference type="HOGENOM" id="CLU_067597_0_0_1"/>
<accession>A0A0D1XHL5</accession>
<dbReference type="OrthoDB" id="5378435at2759"/>
<proteinExistence type="predicted"/>
<feature type="compositionally biased region" description="Polar residues" evidence="1">
    <location>
        <begin position="303"/>
        <end position="316"/>
    </location>
</feature>
<feature type="region of interest" description="Disordered" evidence="1">
    <location>
        <begin position="297"/>
        <end position="316"/>
    </location>
</feature>
<feature type="compositionally biased region" description="Low complexity" evidence="1">
    <location>
        <begin position="53"/>
        <end position="63"/>
    </location>
</feature>
<reference evidence="2 3" key="1">
    <citation type="submission" date="2015-01" db="EMBL/GenBank/DDBJ databases">
        <title>The Genome Sequence of Exophiala sideris CBS121828.</title>
        <authorList>
            <consortium name="The Broad Institute Genomics Platform"/>
            <person name="Cuomo C."/>
            <person name="de Hoog S."/>
            <person name="Gorbushina A."/>
            <person name="Stielow B."/>
            <person name="Teixiera M."/>
            <person name="Abouelleil A."/>
            <person name="Chapman S.B."/>
            <person name="Priest M."/>
            <person name="Young S.K."/>
            <person name="Wortman J."/>
            <person name="Nusbaum C."/>
            <person name="Birren B."/>
        </authorList>
    </citation>
    <scope>NUCLEOTIDE SEQUENCE [LARGE SCALE GENOMIC DNA]</scope>
    <source>
        <strain evidence="2 3">CBS 121828</strain>
    </source>
</reference>
<dbReference type="STRING" id="1016849.A0A0D1XHL5"/>
<dbReference type="Proteomes" id="UP000053599">
    <property type="component" value="Unassembled WGS sequence"/>
</dbReference>
<name>A0A0D1XHL5_9EURO</name>
<gene>
    <name evidence="2" type="ORF">PV11_03202</name>
</gene>
<feature type="compositionally biased region" description="Polar residues" evidence="1">
    <location>
        <begin position="35"/>
        <end position="45"/>
    </location>
</feature>
<organism evidence="2 3">
    <name type="scientific">Exophiala sideris</name>
    <dbReference type="NCBI Taxonomy" id="1016849"/>
    <lineage>
        <taxon>Eukaryota</taxon>
        <taxon>Fungi</taxon>
        <taxon>Dikarya</taxon>
        <taxon>Ascomycota</taxon>
        <taxon>Pezizomycotina</taxon>
        <taxon>Eurotiomycetes</taxon>
        <taxon>Chaetothyriomycetidae</taxon>
        <taxon>Chaetothyriales</taxon>
        <taxon>Herpotrichiellaceae</taxon>
        <taxon>Exophiala</taxon>
    </lineage>
</organism>
<dbReference type="AlphaFoldDB" id="A0A0D1XHL5"/>
<sequence length="356" mass="39691">MEHSQAWNYPFGEPIYNPSSSMSISSYFARPNKVIKSSSRNTSPRNLGRRKTTTSATISSRTRSVVDQLRSHNQQQPVQDSHRSRPVSWHPNSLDHLQFSQDLLAGTSDLSSWNFSTAQVNGLVTPISYPVNEPQIQELITPLDEYPWANMGFTSDEQLDNKQYWLPQEQLKVNPYSLPAHYQFNAIPSSHTYQHGFVPNITTAPSSPDHLPIQTIGLDTLSLDAGTSVSRKDEVELVGMGLYDSPAEVQSSSLLLGGISEPQRKTLKLEESFVPAEVNDESEDEEDAVYEQDIEEDLLEESPTINGTDSQSQSISNHLTFGSQSEVNPLAYQYLATLGQLNSAYYPAGHHGYGWI</sequence>